<dbReference type="PANTHER" id="PTHR10816">
    <property type="entry name" value="MYELIN TRANSCRIPTION FACTOR 1-RELATED"/>
    <property type="match status" value="1"/>
</dbReference>
<dbReference type="PANTHER" id="PTHR10816:SF19">
    <property type="entry name" value="PROTEIN INTERACTING WITH TTK69 AND SIN3A, ISOFORM D"/>
    <property type="match status" value="1"/>
</dbReference>
<dbReference type="GO" id="GO:0006357">
    <property type="term" value="P:regulation of transcription by RNA polymerase II"/>
    <property type="evidence" value="ECO:0007669"/>
    <property type="project" value="TreeGrafter"/>
</dbReference>
<accession>A0A3S3SPJ3</accession>
<dbReference type="InterPro" id="IPR022750">
    <property type="entry name" value="IRF-2BP1_2-like_Znf"/>
</dbReference>
<dbReference type="Proteomes" id="UP000285301">
    <property type="component" value="Unassembled WGS sequence"/>
</dbReference>
<dbReference type="InterPro" id="IPR044882">
    <property type="entry name" value="I2BP1/2_C3HC4-RING_sf"/>
</dbReference>
<dbReference type="OrthoDB" id="10065080at2759"/>
<protein>
    <submittedName>
        <fullName evidence="7">Interferon regulatory factor 2-binding protein 2-like protein</fullName>
    </submittedName>
</protein>
<gene>
    <name evidence="7" type="ORF">B4U79_15779</name>
</gene>
<dbReference type="GO" id="GO:0003714">
    <property type="term" value="F:transcription corepressor activity"/>
    <property type="evidence" value="ECO:0007669"/>
    <property type="project" value="TreeGrafter"/>
</dbReference>
<comment type="similarity">
    <text evidence="2">Belongs to the IRF2BP family.</text>
</comment>
<evidence type="ECO:0000256" key="1">
    <source>
        <dbReference type="ARBA" id="ARBA00004123"/>
    </source>
</evidence>
<keyword evidence="3" id="KW-0539">Nucleus</keyword>
<feature type="compositionally biased region" description="Low complexity" evidence="4">
    <location>
        <begin position="360"/>
        <end position="381"/>
    </location>
</feature>
<feature type="region of interest" description="Disordered" evidence="4">
    <location>
        <begin position="322"/>
        <end position="381"/>
    </location>
</feature>
<comment type="subcellular location">
    <subcellularLocation>
        <location evidence="1">Nucleus</location>
    </subcellularLocation>
</comment>
<evidence type="ECO:0000256" key="2">
    <source>
        <dbReference type="ARBA" id="ARBA00010802"/>
    </source>
</evidence>
<dbReference type="STRING" id="1965070.A0A3S3SPJ3"/>
<sequence length="484" mass="51089">MSSTSSGAHRIAVSGNHVAASQSTVMQAHSAVSASGVHQSSASSLLPAASVLSSQRQHCYLCDLPRMPWALLHEFSEIVCRGCVNYEGADRIEYIIDSARQMKRVAAVQAVASSHGSHSSGQYVVATPVSQSSQSHTGSSNDVHHAAVGTPLLRHPYKVNNGLPTNAYEQTQHRTTPQQPSAHFEIATTRGGGSPGRAYPSPQLVASTTRTIPGTSSKRSIHCLDSDGNLVDETRPQQLIVEESLVSVSRPPLTRGESLPAVMAAPGIAITDHVTGIRKSSREHVSHHGHPMVGRVYSFDATLVGAKVAAPVTSTTSSKGAFYATTTSSSPPATPTTTTASSTTAASKKPRVEATGSQQQSTAHNTSPTTTPPSSQTPVAQQTAPLKCTLCQERLEDTHFVQCPSVTSHKFCFPCSRASIKQQQQQHANNGGSGPGEVYCPSGEKCPLLGSSVPWAFMQNEILTILAEDATTNTTTVKKERATE</sequence>
<keyword evidence="8" id="KW-1185">Reference proteome</keyword>
<organism evidence="7 8">
    <name type="scientific">Dinothrombium tinctorium</name>
    <dbReference type="NCBI Taxonomy" id="1965070"/>
    <lineage>
        <taxon>Eukaryota</taxon>
        <taxon>Metazoa</taxon>
        <taxon>Ecdysozoa</taxon>
        <taxon>Arthropoda</taxon>
        <taxon>Chelicerata</taxon>
        <taxon>Arachnida</taxon>
        <taxon>Acari</taxon>
        <taxon>Acariformes</taxon>
        <taxon>Trombidiformes</taxon>
        <taxon>Prostigmata</taxon>
        <taxon>Anystina</taxon>
        <taxon>Parasitengona</taxon>
        <taxon>Trombidioidea</taxon>
        <taxon>Trombidiidae</taxon>
        <taxon>Dinothrombium</taxon>
    </lineage>
</organism>
<dbReference type="EMBL" id="NCKU01000117">
    <property type="protein sequence ID" value="RWS17128.1"/>
    <property type="molecule type" value="Genomic_DNA"/>
</dbReference>
<feature type="domain" description="Interferon regulatory factor 2-binding protein 1/2-like zinc finger" evidence="5">
    <location>
        <begin position="55"/>
        <end position="105"/>
    </location>
</feature>
<reference evidence="7 8" key="1">
    <citation type="journal article" date="2018" name="Gigascience">
        <title>Genomes of trombidid mites reveal novel predicted allergens and laterally-transferred genes associated with secondary metabolism.</title>
        <authorList>
            <person name="Dong X."/>
            <person name="Chaisiri K."/>
            <person name="Xia D."/>
            <person name="Armstrong S.D."/>
            <person name="Fang Y."/>
            <person name="Donnelly M.J."/>
            <person name="Kadowaki T."/>
            <person name="McGarry J.W."/>
            <person name="Darby A.C."/>
            <person name="Makepeace B.L."/>
        </authorList>
    </citation>
    <scope>NUCLEOTIDE SEQUENCE [LARGE SCALE GENOMIC DNA]</scope>
    <source>
        <strain evidence="7">UoL-WK</strain>
    </source>
</reference>
<evidence type="ECO:0000256" key="4">
    <source>
        <dbReference type="SAM" id="MobiDB-lite"/>
    </source>
</evidence>
<dbReference type="Pfam" id="PF11261">
    <property type="entry name" value="IRF-2BP1_2"/>
    <property type="match status" value="1"/>
</dbReference>
<feature type="compositionally biased region" description="Low complexity" evidence="4">
    <location>
        <begin position="324"/>
        <end position="347"/>
    </location>
</feature>
<evidence type="ECO:0000259" key="6">
    <source>
        <dbReference type="Pfam" id="PF25454"/>
    </source>
</evidence>
<evidence type="ECO:0000313" key="8">
    <source>
        <dbReference type="Proteomes" id="UP000285301"/>
    </source>
</evidence>
<dbReference type="GO" id="GO:0005634">
    <property type="term" value="C:nucleus"/>
    <property type="evidence" value="ECO:0007669"/>
    <property type="project" value="UniProtKB-SubCell"/>
</dbReference>
<dbReference type="InterPro" id="IPR057414">
    <property type="entry name" value="Zf-C3HC4_IRF-2BP1_2"/>
</dbReference>
<evidence type="ECO:0000313" key="7">
    <source>
        <dbReference type="EMBL" id="RWS17128.1"/>
    </source>
</evidence>
<dbReference type="AlphaFoldDB" id="A0A3S3SPJ3"/>
<dbReference type="FunFam" id="1.10.10.1580:FF:000001">
    <property type="entry name" value="interferon regulatory factor 2-binding protein 2"/>
    <property type="match status" value="1"/>
</dbReference>
<proteinExistence type="inferred from homology"/>
<feature type="domain" description="Interferon regulatory factor 2-binding protein 1/2-like C3HC4 zinc finger" evidence="6">
    <location>
        <begin position="386"/>
        <end position="466"/>
    </location>
</feature>
<evidence type="ECO:0000259" key="5">
    <source>
        <dbReference type="Pfam" id="PF11261"/>
    </source>
</evidence>
<name>A0A3S3SPJ3_9ACAR</name>
<comment type="caution">
    <text evidence="7">The sequence shown here is derived from an EMBL/GenBank/DDBJ whole genome shotgun (WGS) entry which is preliminary data.</text>
</comment>
<dbReference type="SUPFAM" id="SSF57850">
    <property type="entry name" value="RING/U-box"/>
    <property type="match status" value="1"/>
</dbReference>
<evidence type="ECO:0000256" key="3">
    <source>
        <dbReference type="ARBA" id="ARBA00023242"/>
    </source>
</evidence>
<dbReference type="Pfam" id="PF25454">
    <property type="entry name" value="zf-C3HC4_IRF-2BP1_2"/>
    <property type="match status" value="1"/>
</dbReference>
<dbReference type="Gene3D" id="1.10.10.1580">
    <property type="entry name" value="Interferon regulatory factor 2-binding protein"/>
    <property type="match status" value="1"/>
</dbReference>